<evidence type="ECO:0000256" key="2">
    <source>
        <dbReference type="SAM" id="Phobius"/>
    </source>
</evidence>
<feature type="compositionally biased region" description="Pro residues" evidence="1">
    <location>
        <begin position="99"/>
        <end position="108"/>
    </location>
</feature>
<organism evidence="4 5">
    <name type="scientific">Chitiniphilus shinanonensis</name>
    <dbReference type="NCBI Taxonomy" id="553088"/>
    <lineage>
        <taxon>Bacteria</taxon>
        <taxon>Pseudomonadati</taxon>
        <taxon>Pseudomonadota</taxon>
        <taxon>Betaproteobacteria</taxon>
        <taxon>Neisseriales</taxon>
        <taxon>Chitinibacteraceae</taxon>
        <taxon>Chitiniphilus</taxon>
    </lineage>
</organism>
<evidence type="ECO:0000313" key="5">
    <source>
        <dbReference type="Proteomes" id="UP001156836"/>
    </source>
</evidence>
<feature type="compositionally biased region" description="Low complexity" evidence="1">
    <location>
        <begin position="85"/>
        <end position="98"/>
    </location>
</feature>
<feature type="domain" description="SPOR" evidence="3">
    <location>
        <begin position="182"/>
        <end position="251"/>
    </location>
</feature>
<dbReference type="SUPFAM" id="SSF110997">
    <property type="entry name" value="Sporulation related repeat"/>
    <property type="match status" value="1"/>
</dbReference>
<sequence length="251" mass="25850">MSDGQDPLLREAEQHRLKEQVFWRLGIAAGLIVIILAGIYLLDRPAPETPQVAVTPAKPRIAAVATPTPAIASVPAAASLPVEASAPTSSAPARATPTAEPPAPPAATPAPTQAAAMTAAPTPIPAPRETMPSRLAGTTPTPAAARPAPIVRPTVPTLARPGAPTSPAVAAPPTPQAPRTAQDEPAAYTVQAGVFLHADNAEKLLRQLQKAGIPAYLETRVQIGPFKTKAEAEAAKHQLRALGIEPVLRNN</sequence>
<proteinExistence type="predicted"/>
<dbReference type="Proteomes" id="UP001156836">
    <property type="component" value="Unassembled WGS sequence"/>
</dbReference>
<keyword evidence="2" id="KW-0812">Transmembrane</keyword>
<name>A0ABQ6BXX8_9NEIS</name>
<reference evidence="5" key="1">
    <citation type="journal article" date="2019" name="Int. J. Syst. Evol. Microbiol.">
        <title>The Global Catalogue of Microorganisms (GCM) 10K type strain sequencing project: providing services to taxonomists for standard genome sequencing and annotation.</title>
        <authorList>
            <consortium name="The Broad Institute Genomics Platform"/>
            <consortium name="The Broad Institute Genome Sequencing Center for Infectious Disease"/>
            <person name="Wu L."/>
            <person name="Ma J."/>
        </authorList>
    </citation>
    <scope>NUCLEOTIDE SEQUENCE [LARGE SCALE GENOMIC DNA]</scope>
    <source>
        <strain evidence="5">NBRC 104970</strain>
    </source>
</reference>
<feature type="region of interest" description="Disordered" evidence="1">
    <location>
        <begin position="85"/>
        <end position="182"/>
    </location>
</feature>
<dbReference type="EMBL" id="BSOZ01000025">
    <property type="protein sequence ID" value="GLS04758.1"/>
    <property type="molecule type" value="Genomic_DNA"/>
</dbReference>
<evidence type="ECO:0000313" key="4">
    <source>
        <dbReference type="EMBL" id="GLS04758.1"/>
    </source>
</evidence>
<feature type="compositionally biased region" description="Low complexity" evidence="1">
    <location>
        <begin position="136"/>
        <end position="169"/>
    </location>
</feature>
<accession>A0ABQ6BXX8</accession>
<comment type="caution">
    <text evidence="4">The sequence shown here is derived from an EMBL/GenBank/DDBJ whole genome shotgun (WGS) entry which is preliminary data.</text>
</comment>
<dbReference type="InterPro" id="IPR036680">
    <property type="entry name" value="SPOR-like_sf"/>
</dbReference>
<feature type="transmembrane region" description="Helical" evidence="2">
    <location>
        <begin position="21"/>
        <end position="42"/>
    </location>
</feature>
<dbReference type="Gene3D" id="3.30.70.1070">
    <property type="entry name" value="Sporulation related repeat"/>
    <property type="match status" value="1"/>
</dbReference>
<gene>
    <name evidence="4" type="ORF">GCM10007860_19060</name>
</gene>
<evidence type="ECO:0000256" key="1">
    <source>
        <dbReference type="SAM" id="MobiDB-lite"/>
    </source>
</evidence>
<keyword evidence="2" id="KW-0472">Membrane</keyword>
<evidence type="ECO:0000259" key="3">
    <source>
        <dbReference type="PROSITE" id="PS51724"/>
    </source>
</evidence>
<keyword evidence="5" id="KW-1185">Reference proteome</keyword>
<protein>
    <recommendedName>
        <fullName evidence="3">SPOR domain-containing protein</fullName>
    </recommendedName>
</protein>
<dbReference type="InterPro" id="IPR007730">
    <property type="entry name" value="SPOR-like_dom"/>
</dbReference>
<dbReference type="Pfam" id="PF05036">
    <property type="entry name" value="SPOR"/>
    <property type="match status" value="1"/>
</dbReference>
<keyword evidence="2" id="KW-1133">Transmembrane helix</keyword>
<feature type="compositionally biased region" description="Low complexity" evidence="1">
    <location>
        <begin position="109"/>
        <end position="121"/>
    </location>
</feature>
<dbReference type="PROSITE" id="PS51724">
    <property type="entry name" value="SPOR"/>
    <property type="match status" value="1"/>
</dbReference>